<keyword evidence="2" id="KW-0342">GTP-binding</keyword>
<proteinExistence type="predicted"/>
<dbReference type="OrthoDB" id="444945at2759"/>
<dbReference type="Proteomes" id="UP000515146">
    <property type="component" value="Unplaced"/>
</dbReference>
<accession>A0A6P6Y7R8</accession>
<keyword evidence="3" id="KW-1185">Reference proteome</keyword>
<evidence type="ECO:0000313" key="4">
    <source>
        <dbReference type="RefSeq" id="XP_027201350.1"/>
    </source>
</evidence>
<evidence type="ECO:0000313" key="3">
    <source>
        <dbReference type="Proteomes" id="UP000515146"/>
    </source>
</evidence>
<dbReference type="Gene3D" id="3.40.50.300">
    <property type="entry name" value="P-loop containing nucleotide triphosphate hydrolases"/>
    <property type="match status" value="1"/>
</dbReference>
<evidence type="ECO:0000256" key="1">
    <source>
        <dbReference type="ARBA" id="ARBA00022741"/>
    </source>
</evidence>
<dbReference type="PANTHER" id="PTHR11089:SF30">
    <property type="entry name" value="GUANINE NUCLEOTIDE-BINDING PROTEIN-LIKE 3 HOMOLOG"/>
    <property type="match status" value="1"/>
</dbReference>
<protein>
    <submittedName>
        <fullName evidence="4">Guanine nucleotide-binding protein-like 3 homolog</fullName>
    </submittedName>
</protein>
<keyword evidence="1" id="KW-0547">Nucleotide-binding</keyword>
<reference evidence="4" key="1">
    <citation type="submission" date="2025-08" db="UniProtKB">
        <authorList>
            <consortium name="RefSeq"/>
        </authorList>
    </citation>
    <scope>IDENTIFICATION</scope>
    <source>
        <strain evidence="4">Airmid</strain>
    </source>
</reference>
<name>A0A6P6Y7R8_DERPT</name>
<sequence>QADVVLFVLDCRNPLLFRSESLEARIVAKGKRFLYVLNKIDTGLTQHVAKIKVTNHISVLDTPGVLLCAPERLDELERAIRAVQI</sequence>
<dbReference type="InParanoid" id="A0A6P6Y7R8"/>
<organism evidence="3 4">
    <name type="scientific">Dermatophagoides pteronyssinus</name>
    <name type="common">European house dust mite</name>
    <dbReference type="NCBI Taxonomy" id="6956"/>
    <lineage>
        <taxon>Eukaryota</taxon>
        <taxon>Metazoa</taxon>
        <taxon>Ecdysozoa</taxon>
        <taxon>Arthropoda</taxon>
        <taxon>Chelicerata</taxon>
        <taxon>Arachnida</taxon>
        <taxon>Acari</taxon>
        <taxon>Acariformes</taxon>
        <taxon>Sarcoptiformes</taxon>
        <taxon>Astigmata</taxon>
        <taxon>Psoroptidia</taxon>
        <taxon>Analgoidea</taxon>
        <taxon>Pyroglyphidae</taxon>
        <taxon>Dermatophagoidinae</taxon>
        <taxon>Dermatophagoides</taxon>
    </lineage>
</organism>
<feature type="non-terminal residue" evidence="4">
    <location>
        <position position="1"/>
    </location>
</feature>
<dbReference type="AlphaFoldDB" id="A0A6P6Y7R8"/>
<dbReference type="KEGG" id="dpte:113795353"/>
<dbReference type="InterPro" id="IPR050755">
    <property type="entry name" value="TRAFAC_YlqF/YawG_RiboMat"/>
</dbReference>
<dbReference type="SUPFAM" id="SSF52540">
    <property type="entry name" value="P-loop containing nucleoside triphosphate hydrolases"/>
    <property type="match status" value="1"/>
</dbReference>
<evidence type="ECO:0000256" key="2">
    <source>
        <dbReference type="ARBA" id="ARBA00023134"/>
    </source>
</evidence>
<dbReference type="InterPro" id="IPR027417">
    <property type="entry name" value="P-loop_NTPase"/>
</dbReference>
<dbReference type="PANTHER" id="PTHR11089">
    <property type="entry name" value="GTP-BINDING PROTEIN-RELATED"/>
    <property type="match status" value="1"/>
</dbReference>
<dbReference type="GO" id="GO:0005525">
    <property type="term" value="F:GTP binding"/>
    <property type="evidence" value="ECO:0007669"/>
    <property type="project" value="UniProtKB-KW"/>
</dbReference>
<gene>
    <name evidence="4" type="primary">LOC113795353</name>
</gene>
<dbReference type="RefSeq" id="XP_027201350.1">
    <property type="nucleotide sequence ID" value="XM_027345549.1"/>
</dbReference>